<dbReference type="EMBL" id="CM001224">
    <property type="protein sequence ID" value="AET02767.1"/>
    <property type="molecule type" value="Genomic_DNA"/>
</dbReference>
<dbReference type="HOGENOM" id="CLU_090142_0_0_1"/>
<sequence length="270" mass="30874">MASKVARNGEQYQNTREAKGKARVASDEDHHSRGEDHSSSWRAMSLGSDMMHFLHENHHLTSPPLGVSSSLGFFSLFPKLVVQTYVESLNAFEKLNAQKKTILKLESEVSRSKEAFQCLRDENASLVYKKFVSPTIESPKTNSPKYDNWMDFASCEIFPGLHKEIKSLNKKLEQVSKGSMTFAMNSKDKRAPFKRPYTKYSYVRKNMNHSKTHAPTIRCHYCGRSGHTTPYCHIRRVEVPKGVMMWVPKVTSCENHSKAPTFVRSQRNPD</sequence>
<evidence type="ECO:0000313" key="5">
    <source>
        <dbReference type="Proteomes" id="UP000002051"/>
    </source>
</evidence>
<name>G7L9A8_MEDTR</name>
<reference evidence="3 5" key="1">
    <citation type="journal article" date="2011" name="Nature">
        <title>The Medicago genome provides insight into the evolution of rhizobial symbioses.</title>
        <authorList>
            <person name="Young N.D."/>
            <person name="Debelle F."/>
            <person name="Oldroyd G.E."/>
            <person name="Geurts R."/>
            <person name="Cannon S.B."/>
            <person name="Udvardi M.K."/>
            <person name="Benedito V.A."/>
            <person name="Mayer K.F."/>
            <person name="Gouzy J."/>
            <person name="Schoof H."/>
            <person name="Van de Peer Y."/>
            <person name="Proost S."/>
            <person name="Cook D.R."/>
            <person name="Meyers B.C."/>
            <person name="Spannagl M."/>
            <person name="Cheung F."/>
            <person name="De Mita S."/>
            <person name="Krishnakumar V."/>
            <person name="Gundlach H."/>
            <person name="Zhou S."/>
            <person name="Mudge J."/>
            <person name="Bharti A.K."/>
            <person name="Murray J.D."/>
            <person name="Naoumkina M.A."/>
            <person name="Rosen B."/>
            <person name="Silverstein K.A."/>
            <person name="Tang H."/>
            <person name="Rombauts S."/>
            <person name="Zhao P.X."/>
            <person name="Zhou P."/>
            <person name="Barbe V."/>
            <person name="Bardou P."/>
            <person name="Bechner M."/>
            <person name="Bellec A."/>
            <person name="Berger A."/>
            <person name="Berges H."/>
            <person name="Bidwell S."/>
            <person name="Bisseling T."/>
            <person name="Choisne N."/>
            <person name="Couloux A."/>
            <person name="Denny R."/>
            <person name="Deshpande S."/>
            <person name="Dai X."/>
            <person name="Doyle J.J."/>
            <person name="Dudez A.M."/>
            <person name="Farmer A.D."/>
            <person name="Fouteau S."/>
            <person name="Franken C."/>
            <person name="Gibelin C."/>
            <person name="Gish J."/>
            <person name="Goldstein S."/>
            <person name="Gonzalez A.J."/>
            <person name="Green P.J."/>
            <person name="Hallab A."/>
            <person name="Hartog M."/>
            <person name="Hua A."/>
            <person name="Humphray S.J."/>
            <person name="Jeong D.H."/>
            <person name="Jing Y."/>
            <person name="Jocker A."/>
            <person name="Kenton S.M."/>
            <person name="Kim D.J."/>
            <person name="Klee K."/>
            <person name="Lai H."/>
            <person name="Lang C."/>
            <person name="Lin S."/>
            <person name="Macmil S.L."/>
            <person name="Magdelenat G."/>
            <person name="Matthews L."/>
            <person name="McCorrison J."/>
            <person name="Monaghan E.L."/>
            <person name="Mun J.H."/>
            <person name="Najar F.Z."/>
            <person name="Nicholson C."/>
            <person name="Noirot C."/>
            <person name="O'Bleness M."/>
            <person name="Paule C.R."/>
            <person name="Poulain J."/>
            <person name="Prion F."/>
            <person name="Qin B."/>
            <person name="Qu C."/>
            <person name="Retzel E.F."/>
            <person name="Riddle C."/>
            <person name="Sallet E."/>
            <person name="Samain S."/>
            <person name="Samson N."/>
            <person name="Sanders I."/>
            <person name="Saurat O."/>
            <person name="Scarpelli C."/>
            <person name="Schiex T."/>
            <person name="Segurens B."/>
            <person name="Severin A.J."/>
            <person name="Sherrier D.J."/>
            <person name="Shi R."/>
            <person name="Sims S."/>
            <person name="Singer S.R."/>
            <person name="Sinharoy S."/>
            <person name="Sterck L."/>
            <person name="Viollet A."/>
            <person name="Wang B.B."/>
            <person name="Wang K."/>
            <person name="Wang M."/>
            <person name="Wang X."/>
            <person name="Warfsmann J."/>
            <person name="Weissenbach J."/>
            <person name="White D.D."/>
            <person name="White J.D."/>
            <person name="Wiley G.B."/>
            <person name="Wincker P."/>
            <person name="Xing Y."/>
            <person name="Yang L."/>
            <person name="Yao Z."/>
            <person name="Ying F."/>
            <person name="Zhai J."/>
            <person name="Zhou L."/>
            <person name="Zuber A."/>
            <person name="Denarie J."/>
            <person name="Dixon R.A."/>
            <person name="May G.D."/>
            <person name="Schwartz D.C."/>
            <person name="Rogers J."/>
            <person name="Quetier F."/>
            <person name="Town C.D."/>
            <person name="Roe B.A."/>
        </authorList>
    </citation>
    <scope>NUCLEOTIDE SEQUENCE [LARGE SCALE GENOMIC DNA]</scope>
    <source>
        <strain evidence="3">A17</strain>
        <strain evidence="4 5">cv. Jemalong A17</strain>
    </source>
</reference>
<dbReference type="AlphaFoldDB" id="G7L9A8"/>
<feature type="coiled-coil region" evidence="1">
    <location>
        <begin position="95"/>
        <end position="122"/>
    </location>
</feature>
<proteinExistence type="predicted"/>
<evidence type="ECO:0000256" key="1">
    <source>
        <dbReference type="SAM" id="Coils"/>
    </source>
</evidence>
<accession>G7L9A8</accession>
<keyword evidence="5" id="KW-1185">Reference proteome</keyword>
<evidence type="ECO:0000313" key="3">
    <source>
        <dbReference type="EMBL" id="AET02767.1"/>
    </source>
</evidence>
<reference evidence="4" key="3">
    <citation type="submission" date="2015-04" db="UniProtKB">
        <authorList>
            <consortium name="EnsemblPlants"/>
        </authorList>
    </citation>
    <scope>IDENTIFICATION</scope>
    <source>
        <strain evidence="4">cv. Jemalong A17</strain>
    </source>
</reference>
<dbReference type="Proteomes" id="UP000002051">
    <property type="component" value="Chromosome 8"/>
</dbReference>
<evidence type="ECO:0000256" key="2">
    <source>
        <dbReference type="SAM" id="MobiDB-lite"/>
    </source>
</evidence>
<reference evidence="3 5" key="2">
    <citation type="journal article" date="2014" name="BMC Genomics">
        <title>An improved genome release (version Mt4.0) for the model legume Medicago truncatula.</title>
        <authorList>
            <person name="Tang H."/>
            <person name="Krishnakumar V."/>
            <person name="Bidwell S."/>
            <person name="Rosen B."/>
            <person name="Chan A."/>
            <person name="Zhou S."/>
            <person name="Gentzbittel L."/>
            <person name="Childs K.L."/>
            <person name="Yandell M."/>
            <person name="Gundlach H."/>
            <person name="Mayer K.F."/>
            <person name="Schwartz D.C."/>
            <person name="Town C.D."/>
        </authorList>
    </citation>
    <scope>GENOME REANNOTATION</scope>
    <source>
        <strain evidence="4 5">cv. Jemalong A17</strain>
    </source>
</reference>
<feature type="compositionally biased region" description="Basic and acidic residues" evidence="2">
    <location>
        <begin position="16"/>
        <end position="39"/>
    </location>
</feature>
<dbReference type="PaxDb" id="3880-AET02767"/>
<gene>
    <name evidence="3" type="ordered locus">MTR_8g051900</name>
</gene>
<feature type="region of interest" description="Disordered" evidence="2">
    <location>
        <begin position="1"/>
        <end position="40"/>
    </location>
</feature>
<evidence type="ECO:0000313" key="4">
    <source>
        <dbReference type="EnsemblPlants" id="AET02767"/>
    </source>
</evidence>
<dbReference type="EnsemblPlants" id="AET02767">
    <property type="protein sequence ID" value="AET02767"/>
    <property type="gene ID" value="MTR_8g051900"/>
</dbReference>
<protein>
    <submittedName>
        <fullName evidence="3 4">Uncharacterized protein</fullName>
    </submittedName>
</protein>
<keyword evidence="1" id="KW-0175">Coiled coil</keyword>
<organism evidence="3 5">
    <name type="scientific">Medicago truncatula</name>
    <name type="common">Barrel medic</name>
    <name type="synonym">Medicago tribuloides</name>
    <dbReference type="NCBI Taxonomy" id="3880"/>
    <lineage>
        <taxon>Eukaryota</taxon>
        <taxon>Viridiplantae</taxon>
        <taxon>Streptophyta</taxon>
        <taxon>Embryophyta</taxon>
        <taxon>Tracheophyta</taxon>
        <taxon>Spermatophyta</taxon>
        <taxon>Magnoliopsida</taxon>
        <taxon>eudicotyledons</taxon>
        <taxon>Gunneridae</taxon>
        <taxon>Pentapetalae</taxon>
        <taxon>rosids</taxon>
        <taxon>fabids</taxon>
        <taxon>Fabales</taxon>
        <taxon>Fabaceae</taxon>
        <taxon>Papilionoideae</taxon>
        <taxon>50 kb inversion clade</taxon>
        <taxon>NPAAA clade</taxon>
        <taxon>Hologalegina</taxon>
        <taxon>IRL clade</taxon>
        <taxon>Trifolieae</taxon>
        <taxon>Medicago</taxon>
    </lineage>
</organism>